<dbReference type="InterPro" id="IPR001128">
    <property type="entry name" value="Cyt_P450"/>
</dbReference>
<evidence type="ECO:0000256" key="4">
    <source>
        <dbReference type="ARBA" id="ARBA00022617"/>
    </source>
</evidence>
<reference evidence="11" key="1">
    <citation type="submission" date="2011-07" db="EMBL/GenBank/DDBJ databases">
        <authorList>
            <consortium name="Caenorhabditis brenneri Sequencing and Analysis Consortium"/>
            <person name="Wilson R.K."/>
        </authorList>
    </citation>
    <scope>NUCLEOTIDE SEQUENCE [LARGE SCALE GENOMIC DNA]</scope>
    <source>
        <strain evidence="11">PB2801</strain>
    </source>
</reference>
<keyword evidence="9" id="KW-0560">Oxidoreductase</keyword>
<sequence length="519" mass="59576">MALIIPVFIALVVIYILSFYKKFQNHLKFKYYGSKIPGPPLQPIMGNTYIFQNRPNEEFQIVFREEARKARERGDTVIRFLLPGKLIVWPLTGKALAQLLESTTEIHKGSDYSMFEPWIGGLLLLVGDRWKSHRKMISPTFHFAKLEGYFNVFNSESKVRIVLYLTAILSRKLKLFGSFKCLEKFAESGETVDIFPYINRCLLDIICETAMGTKVDAQLNHDHPYLKAVKGYATLMLKHSMTPIMWNSFFFWALGYKKQQDDYLRILKTFTGDVIAERKAALKSGEVETSSSKSNMNFLDMMLSMTESNQLSEEDLRNEVDTFMFGGHDTTTTSSSWTVWCLAHHPEIQQKVYEELIDVCGEDPNIDVTYEQVNKLNYLDLVMKESKRLYPPVPGVQRQLQKDMIIDGYTVPAGANVAIAPVALHSNHLVFKNPEIFDPNRFLPEECSKRHPYDYVPFSAGIKNCIGQKFAVLNEKVLMTHLVRNYKIEPKMKLEETLPCFKIVSTPSNGIPVKLTKRV</sequence>
<dbReference type="PANTHER" id="PTHR24291:SF118">
    <property type="entry name" value="CYTOCHROME P450"/>
    <property type="match status" value="1"/>
</dbReference>
<name>G0NPQ2_CAEBE</name>
<evidence type="ECO:0000256" key="7">
    <source>
        <dbReference type="ARBA" id="ARBA00023033"/>
    </source>
</evidence>
<comment type="cofactor">
    <cofactor evidence="1 8">
        <name>heme</name>
        <dbReference type="ChEBI" id="CHEBI:30413"/>
    </cofactor>
</comment>
<evidence type="ECO:0000256" key="8">
    <source>
        <dbReference type="PIRSR" id="PIRSR602403-1"/>
    </source>
</evidence>
<keyword evidence="7 9" id="KW-0503">Monooxygenase</keyword>
<dbReference type="eggNOG" id="KOG0157">
    <property type="taxonomic scope" value="Eukaryota"/>
</dbReference>
<keyword evidence="11" id="KW-1185">Reference proteome</keyword>
<dbReference type="InterPro" id="IPR050196">
    <property type="entry name" value="Cytochrome_P450_Monoox"/>
</dbReference>
<dbReference type="InterPro" id="IPR017972">
    <property type="entry name" value="Cyt_P450_CS"/>
</dbReference>
<dbReference type="EMBL" id="GL379921">
    <property type="protein sequence ID" value="EGT35360.1"/>
    <property type="molecule type" value="Genomic_DNA"/>
</dbReference>
<dbReference type="InterPro" id="IPR002403">
    <property type="entry name" value="Cyt_P450_E_grp-IV"/>
</dbReference>
<keyword evidence="5 8" id="KW-0479">Metal-binding</keyword>
<feature type="binding site" description="axial binding residue" evidence="8">
    <location>
        <position position="465"/>
    </location>
    <ligand>
        <name>heme</name>
        <dbReference type="ChEBI" id="CHEBI:30413"/>
    </ligand>
    <ligandPart>
        <name>Fe</name>
        <dbReference type="ChEBI" id="CHEBI:18248"/>
    </ligandPart>
</feature>
<dbReference type="PRINTS" id="PR00385">
    <property type="entry name" value="P450"/>
</dbReference>
<dbReference type="PROSITE" id="PS00086">
    <property type="entry name" value="CYTOCHROME_P450"/>
    <property type="match status" value="1"/>
</dbReference>
<comment type="function">
    <text evidence="2">May be involved in the metabolism of insect hormones and in the breakdown of synthetic insecticides.</text>
</comment>
<dbReference type="SUPFAM" id="SSF48264">
    <property type="entry name" value="Cytochrome P450"/>
    <property type="match status" value="1"/>
</dbReference>
<dbReference type="GO" id="GO:0004497">
    <property type="term" value="F:monooxygenase activity"/>
    <property type="evidence" value="ECO:0007669"/>
    <property type="project" value="UniProtKB-KW"/>
</dbReference>
<evidence type="ECO:0000256" key="6">
    <source>
        <dbReference type="ARBA" id="ARBA00023004"/>
    </source>
</evidence>
<evidence type="ECO:0000256" key="2">
    <source>
        <dbReference type="ARBA" id="ARBA00003690"/>
    </source>
</evidence>
<proteinExistence type="inferred from homology"/>
<dbReference type="OMA" id="INFHRIH"/>
<evidence type="ECO:0000313" key="11">
    <source>
        <dbReference type="Proteomes" id="UP000008068"/>
    </source>
</evidence>
<evidence type="ECO:0000256" key="1">
    <source>
        <dbReference type="ARBA" id="ARBA00001971"/>
    </source>
</evidence>
<dbReference type="PANTHER" id="PTHR24291">
    <property type="entry name" value="CYTOCHROME P450 FAMILY 4"/>
    <property type="match status" value="1"/>
</dbReference>
<gene>
    <name evidence="10" type="ORF">CAEBREN_26388</name>
</gene>
<keyword evidence="4 8" id="KW-0349">Heme</keyword>
<comment type="similarity">
    <text evidence="3 9">Belongs to the cytochrome P450 family.</text>
</comment>
<dbReference type="STRING" id="135651.G0NPQ2"/>
<dbReference type="GO" id="GO:0005789">
    <property type="term" value="C:endoplasmic reticulum membrane"/>
    <property type="evidence" value="ECO:0007669"/>
    <property type="project" value="UniProtKB-SubCell"/>
</dbReference>
<dbReference type="Proteomes" id="UP000008068">
    <property type="component" value="Unassembled WGS sequence"/>
</dbReference>
<protein>
    <submittedName>
        <fullName evidence="10">Uncharacterized protein</fullName>
    </submittedName>
</protein>
<dbReference type="GO" id="GO:0005506">
    <property type="term" value="F:iron ion binding"/>
    <property type="evidence" value="ECO:0007669"/>
    <property type="project" value="InterPro"/>
</dbReference>
<organism evidence="11">
    <name type="scientific">Caenorhabditis brenneri</name>
    <name type="common">Nematode worm</name>
    <dbReference type="NCBI Taxonomy" id="135651"/>
    <lineage>
        <taxon>Eukaryota</taxon>
        <taxon>Metazoa</taxon>
        <taxon>Ecdysozoa</taxon>
        <taxon>Nematoda</taxon>
        <taxon>Chromadorea</taxon>
        <taxon>Rhabditida</taxon>
        <taxon>Rhabditina</taxon>
        <taxon>Rhabditomorpha</taxon>
        <taxon>Rhabditoidea</taxon>
        <taxon>Rhabditidae</taxon>
        <taxon>Peloderinae</taxon>
        <taxon>Caenorhabditis</taxon>
    </lineage>
</organism>
<evidence type="ECO:0000256" key="5">
    <source>
        <dbReference type="ARBA" id="ARBA00022723"/>
    </source>
</evidence>
<keyword evidence="6 8" id="KW-0408">Iron</keyword>
<dbReference type="AlphaFoldDB" id="G0NPQ2"/>
<dbReference type="InterPro" id="IPR036396">
    <property type="entry name" value="Cyt_P450_sf"/>
</dbReference>
<dbReference type="HOGENOM" id="CLU_001570_5_1_1"/>
<dbReference type="PRINTS" id="PR00465">
    <property type="entry name" value="EP450IV"/>
</dbReference>
<dbReference type="GO" id="GO:0016705">
    <property type="term" value="F:oxidoreductase activity, acting on paired donors, with incorporation or reduction of molecular oxygen"/>
    <property type="evidence" value="ECO:0007669"/>
    <property type="project" value="InterPro"/>
</dbReference>
<dbReference type="CDD" id="cd20628">
    <property type="entry name" value="CYP4"/>
    <property type="match status" value="1"/>
</dbReference>
<evidence type="ECO:0000313" key="10">
    <source>
        <dbReference type="EMBL" id="EGT35360.1"/>
    </source>
</evidence>
<dbReference type="OrthoDB" id="1470350at2759"/>
<evidence type="ECO:0000256" key="3">
    <source>
        <dbReference type="ARBA" id="ARBA00010617"/>
    </source>
</evidence>
<dbReference type="InParanoid" id="G0NPQ2"/>
<evidence type="ECO:0000256" key="9">
    <source>
        <dbReference type="RuleBase" id="RU000461"/>
    </source>
</evidence>
<dbReference type="Gene3D" id="1.10.630.10">
    <property type="entry name" value="Cytochrome P450"/>
    <property type="match status" value="1"/>
</dbReference>
<dbReference type="GO" id="GO:0020037">
    <property type="term" value="F:heme binding"/>
    <property type="evidence" value="ECO:0007669"/>
    <property type="project" value="InterPro"/>
</dbReference>
<accession>G0NPQ2</accession>
<dbReference type="Pfam" id="PF00067">
    <property type="entry name" value="p450"/>
    <property type="match status" value="1"/>
</dbReference>